<dbReference type="GeneID" id="77811060"/>
<evidence type="ECO:0000256" key="2">
    <source>
        <dbReference type="SAM" id="SignalP"/>
    </source>
</evidence>
<organism evidence="3 4">
    <name type="scientific">Puccinia triticina</name>
    <dbReference type="NCBI Taxonomy" id="208348"/>
    <lineage>
        <taxon>Eukaryota</taxon>
        <taxon>Fungi</taxon>
        <taxon>Dikarya</taxon>
        <taxon>Basidiomycota</taxon>
        <taxon>Pucciniomycotina</taxon>
        <taxon>Pucciniomycetes</taxon>
        <taxon>Pucciniales</taxon>
        <taxon>Pucciniaceae</taxon>
        <taxon>Puccinia</taxon>
    </lineage>
</organism>
<feature type="compositionally biased region" description="Low complexity" evidence="1">
    <location>
        <begin position="52"/>
        <end position="69"/>
    </location>
</feature>
<feature type="region of interest" description="Disordered" evidence="1">
    <location>
        <begin position="236"/>
        <end position="259"/>
    </location>
</feature>
<evidence type="ECO:0000313" key="3">
    <source>
        <dbReference type="EMBL" id="WAQ85829.1"/>
    </source>
</evidence>
<accession>A0ABY7CKS4</accession>
<gene>
    <name evidence="3" type="ORF">PtA15_6A458</name>
</gene>
<feature type="region of interest" description="Disordered" evidence="1">
    <location>
        <begin position="39"/>
        <end position="126"/>
    </location>
</feature>
<dbReference type="RefSeq" id="XP_053021384.1">
    <property type="nucleotide sequence ID" value="XM_053170165.1"/>
</dbReference>
<feature type="chain" id="PRO_5045701146" evidence="2">
    <location>
        <begin position="21"/>
        <end position="556"/>
    </location>
</feature>
<sequence length="556" mass="62658">MNISLVLFLLALSKVHWILAGSSKVLIDLDPSNSLNEAVEGQRQSIMGGTHPQTSSPLSLFPTSPSSQSEESGNVPPSERPQTAPPEVLSRSSRAPSDDSISGRKRLSIEQSVSQGEGDSDAPQHVSKKLASDLGLSLGPFGQRESQLSLSSSEYTSEKQQDNVAVPSPFAQREPRLSLSPSEHTSGKQQEDNVDAQGLPGQREIQVSLIPSEYTSEKQHDNVDVPNKLQEVDSMMENKGQQSPGEDRYGILTESSPTNTEKAVREYELEGVNAAFWAWVWVIWEHVGQSATSEVETYLKPHMADLKSWCFPKDKSYPNPQTETMGETSGSDWQNNQINIFASFLWAVHIRVLEILGVQQPSLAQEPNRITNPSKYYWKEQSGLITWFFLFMKLFNNPEAITSLNDPESYESLIVKKGRVVYEKVLKAIHSKPGSENCYQTFRPAYSREYLFTSEGELLISDAVVHLIGFYYKNTNFKKWNYAFKGQDMDLVVKLEDLGTAWTDRPEWFFPPELNLIPWKNDCTQEFPLFGPNDLMSPRYNFMEFIQPIPPTKPKC</sequence>
<proteinExistence type="predicted"/>
<feature type="signal peptide" evidence="2">
    <location>
        <begin position="1"/>
        <end position="20"/>
    </location>
</feature>
<evidence type="ECO:0000313" key="4">
    <source>
        <dbReference type="Proteomes" id="UP001164743"/>
    </source>
</evidence>
<feature type="compositionally biased region" description="Low complexity" evidence="1">
    <location>
        <begin position="145"/>
        <end position="155"/>
    </location>
</feature>
<evidence type="ECO:0000256" key="1">
    <source>
        <dbReference type="SAM" id="MobiDB-lite"/>
    </source>
</evidence>
<reference evidence="3" key="1">
    <citation type="submission" date="2022-10" db="EMBL/GenBank/DDBJ databases">
        <title>Puccinia triticina Genome sequencing and assembly.</title>
        <authorList>
            <person name="Li C."/>
        </authorList>
    </citation>
    <scope>NUCLEOTIDE SEQUENCE</scope>
    <source>
        <strain evidence="3">Pt15</strain>
    </source>
</reference>
<protein>
    <submittedName>
        <fullName evidence="3">Uncharacterized protein</fullName>
    </submittedName>
</protein>
<dbReference type="Proteomes" id="UP001164743">
    <property type="component" value="Chromosome 6A"/>
</dbReference>
<keyword evidence="2" id="KW-0732">Signal</keyword>
<keyword evidence="4" id="KW-1185">Reference proteome</keyword>
<name>A0ABY7CKS4_9BASI</name>
<feature type="region of interest" description="Disordered" evidence="1">
    <location>
        <begin position="142"/>
        <end position="198"/>
    </location>
</feature>
<dbReference type="EMBL" id="CP110426">
    <property type="protein sequence ID" value="WAQ85829.1"/>
    <property type="molecule type" value="Genomic_DNA"/>
</dbReference>